<dbReference type="InParanoid" id="A0A0D1YZ01"/>
<dbReference type="STRING" id="253628.A0A0D1YZ01"/>
<accession>A0A0D1YZ01</accession>
<gene>
    <name evidence="2" type="ORF">PV09_03110</name>
</gene>
<name>A0A0D1YZ01_9PEZI</name>
<dbReference type="VEuPathDB" id="FungiDB:PV09_03110"/>
<dbReference type="InterPro" id="IPR038906">
    <property type="entry name" value="TTC36"/>
</dbReference>
<dbReference type="PANTHER" id="PTHR21405:SF0">
    <property type="entry name" value="TETRATRICOPEPTIDE REPEAT PROTEIN 36"/>
    <property type="match status" value="1"/>
</dbReference>
<protein>
    <submittedName>
        <fullName evidence="2">Uncharacterized protein</fullName>
    </submittedName>
</protein>
<dbReference type="OrthoDB" id="539634at2759"/>
<dbReference type="PANTHER" id="PTHR21405">
    <property type="entry name" value="CDNA SEQUENCE BC021608"/>
    <property type="match status" value="1"/>
</dbReference>
<dbReference type="HOGENOM" id="CLU_074601_0_0_1"/>
<evidence type="ECO:0000256" key="1">
    <source>
        <dbReference type="ARBA" id="ARBA00006995"/>
    </source>
</evidence>
<keyword evidence="3" id="KW-1185">Reference proteome</keyword>
<evidence type="ECO:0000313" key="2">
    <source>
        <dbReference type="EMBL" id="KIW05917.1"/>
    </source>
</evidence>
<reference evidence="2 3" key="1">
    <citation type="submission" date="2015-01" db="EMBL/GenBank/DDBJ databases">
        <title>The Genome Sequence of Ochroconis gallopava CBS43764.</title>
        <authorList>
            <consortium name="The Broad Institute Genomics Platform"/>
            <person name="Cuomo C."/>
            <person name="de Hoog S."/>
            <person name="Gorbushina A."/>
            <person name="Stielow B."/>
            <person name="Teixiera M."/>
            <person name="Abouelleil A."/>
            <person name="Chapman S.B."/>
            <person name="Priest M."/>
            <person name="Young S.K."/>
            <person name="Wortman J."/>
            <person name="Nusbaum C."/>
            <person name="Birren B."/>
        </authorList>
    </citation>
    <scope>NUCLEOTIDE SEQUENCE [LARGE SCALE GENOMIC DNA]</scope>
    <source>
        <strain evidence="2 3">CBS 43764</strain>
    </source>
</reference>
<dbReference type="Proteomes" id="UP000053259">
    <property type="component" value="Unassembled WGS sequence"/>
</dbReference>
<dbReference type="SUPFAM" id="SSF48439">
    <property type="entry name" value="Protein prenylyltransferase"/>
    <property type="match status" value="1"/>
</dbReference>
<dbReference type="GeneID" id="27311083"/>
<dbReference type="AlphaFoldDB" id="A0A0D1YZ01"/>
<sequence length="260" mass="28545">MTKPQIALTLTTSDAKVLDAVFDPESAPEAPRITVDPSLPSDPHIRDAQLLARLREQEIAAVKIIEACPSQDGDAKRETYRKALEILDAVIEEQPMYASAWNNRAQIRRWMYGDRGTLTTASIPASEEALEIRATLVQALKELDTAIALASPASREPAVSPSQKKLLAQAWTQRAAIFWGVAKDLGSSERSVIVVPDEAEQPTWSKWTRVDFEEEGSRCFFMAGLYGSEVGRAMAVLSNPTAKLCGSIVKEAMKRERCGS</sequence>
<comment type="similarity">
    <text evidence="1">Belongs to the TTC36 family.</text>
</comment>
<dbReference type="RefSeq" id="XP_016215786.1">
    <property type="nucleotide sequence ID" value="XM_016356263.1"/>
</dbReference>
<dbReference type="EMBL" id="KN847536">
    <property type="protein sequence ID" value="KIW05917.1"/>
    <property type="molecule type" value="Genomic_DNA"/>
</dbReference>
<organism evidence="2 3">
    <name type="scientific">Verruconis gallopava</name>
    <dbReference type="NCBI Taxonomy" id="253628"/>
    <lineage>
        <taxon>Eukaryota</taxon>
        <taxon>Fungi</taxon>
        <taxon>Dikarya</taxon>
        <taxon>Ascomycota</taxon>
        <taxon>Pezizomycotina</taxon>
        <taxon>Dothideomycetes</taxon>
        <taxon>Pleosporomycetidae</taxon>
        <taxon>Venturiales</taxon>
        <taxon>Sympoventuriaceae</taxon>
        <taxon>Verruconis</taxon>
    </lineage>
</organism>
<dbReference type="GO" id="GO:0006570">
    <property type="term" value="P:tyrosine metabolic process"/>
    <property type="evidence" value="ECO:0007669"/>
    <property type="project" value="TreeGrafter"/>
</dbReference>
<evidence type="ECO:0000313" key="3">
    <source>
        <dbReference type="Proteomes" id="UP000053259"/>
    </source>
</evidence>
<proteinExistence type="inferred from homology"/>